<accession>A0A426XLF9</accession>
<feature type="signal peptide" evidence="22">
    <location>
        <begin position="1"/>
        <end position="22"/>
    </location>
</feature>
<sequence>MHRPSLLLLLPLFLCLVPGGTPTTGEELQILLQFKASLETAANSTAFRSWDAGNPTCSFGGIRCDSNGSVSEIDLTGAGISGEIPFDSLCRLPSLSALSLGSNGLHGPISDDLRNCTGLRRLDLAFNHLAGAVPDLVPLDKLQVLNLSDNAITGAFPWSSLAGLTDLEVLSVGDNPFDPSPFPEVVLSLTKLNRLFLSDSNIHGEIPPSIGNLTELIDLEIGDNFLTGGIPPEIAKLSKLWQLEMYNNSFTGTIPAGFGNLSRLAFFDASMNQLEGDLSELRSLTNLISLQLFQNDLSGEVPPEFGDFRYLTNFSLYTNRFNGTLPAKLGSWTEFNYIDVSSNFFIGGIPPDMCKKGAMTKLLILENRFTGEIPASYANCSSLVRFRVSNNSLSREVPAGLWSLPNLNILDLAINQFEGPIGVGIGNAKSLYQLYLADNRFSGQLPLELGEAESIVSIDMSHNEFSGEISASIGGLKNLVSLDFESNTFSGAIPDAITDACGGGGGDGSVVKDVSWDMKSFRILTFDEQEIVDAIKPDNLIGKGGSGEVYKVELASGEVVAVKQIWCDPVGGAKERSTSAMLVARGRRRPAAREFEAEVGTLSAVRHVNVVKLYCSITSDECRLLVYEHLPKGSLWDRLHGSTAAKMEELGWEERYEIAVGAARGLEYLHHGWDRPILHRDVKSSNILLDDCLKPRIADFGLAKVLQSAASGGAGEASSAHVIAGTHGYIAPEYGYTWKVNEKSDVYSFGVVLMELVTGRQPIEAEYGEDKDIVYWVTRRMSSRESVAAVVDGRIPERAREEAVKVLRVAALCTARLPAMRPSMRTVVQMLEEAASGRALAAIISKGEKAELGVSMAEGKRVNE</sequence>
<keyword evidence="17" id="KW-0675">Receptor</keyword>
<gene>
    <name evidence="24" type="ORF">B296_00036321</name>
</gene>
<evidence type="ECO:0000256" key="5">
    <source>
        <dbReference type="ARBA" id="ARBA00022527"/>
    </source>
</evidence>
<evidence type="ECO:0000256" key="13">
    <source>
        <dbReference type="ARBA" id="ARBA00022777"/>
    </source>
</evidence>
<dbReference type="InterPro" id="IPR011009">
    <property type="entry name" value="Kinase-like_dom_sf"/>
</dbReference>
<keyword evidence="12 21" id="KW-0547">Nucleotide-binding</keyword>
<dbReference type="Pfam" id="PF08263">
    <property type="entry name" value="LRRNT_2"/>
    <property type="match status" value="1"/>
</dbReference>
<keyword evidence="15" id="KW-1133">Transmembrane helix</keyword>
<keyword evidence="8" id="KW-0808">Transferase</keyword>
<evidence type="ECO:0000256" key="21">
    <source>
        <dbReference type="PROSITE-ProRule" id="PRU10141"/>
    </source>
</evidence>
<keyword evidence="5" id="KW-0723">Serine/threonine-protein kinase</keyword>
<dbReference type="GO" id="GO:0006952">
    <property type="term" value="P:defense response"/>
    <property type="evidence" value="ECO:0007669"/>
    <property type="project" value="UniProtKB-ARBA"/>
</dbReference>
<dbReference type="Pfam" id="PF13855">
    <property type="entry name" value="LRR_8"/>
    <property type="match status" value="1"/>
</dbReference>
<dbReference type="SMART" id="SM00220">
    <property type="entry name" value="S_TKc"/>
    <property type="match status" value="1"/>
</dbReference>
<evidence type="ECO:0000256" key="15">
    <source>
        <dbReference type="ARBA" id="ARBA00022989"/>
    </source>
</evidence>
<dbReference type="FunFam" id="1.10.510.10:FF:000417">
    <property type="entry name" value="Leucine-rich repeat receptor-like protein kinase"/>
    <property type="match status" value="1"/>
</dbReference>
<comment type="catalytic activity">
    <reaction evidence="20">
        <text>L-seryl-[protein] + ATP = O-phospho-L-seryl-[protein] + ADP + H(+)</text>
        <dbReference type="Rhea" id="RHEA:17989"/>
        <dbReference type="Rhea" id="RHEA-COMP:9863"/>
        <dbReference type="Rhea" id="RHEA-COMP:11604"/>
        <dbReference type="ChEBI" id="CHEBI:15378"/>
        <dbReference type="ChEBI" id="CHEBI:29999"/>
        <dbReference type="ChEBI" id="CHEBI:30616"/>
        <dbReference type="ChEBI" id="CHEBI:83421"/>
        <dbReference type="ChEBI" id="CHEBI:456216"/>
        <dbReference type="EC" id="2.7.11.1"/>
    </reaction>
</comment>
<evidence type="ECO:0000256" key="1">
    <source>
        <dbReference type="ARBA" id="ARBA00004162"/>
    </source>
</evidence>
<dbReference type="EMBL" id="AMZH03019446">
    <property type="protein sequence ID" value="RRT40349.1"/>
    <property type="molecule type" value="Genomic_DNA"/>
</dbReference>
<evidence type="ECO:0000256" key="18">
    <source>
        <dbReference type="ARBA" id="ARBA00023180"/>
    </source>
</evidence>
<dbReference type="CDD" id="cd14066">
    <property type="entry name" value="STKc_IRAK"/>
    <property type="match status" value="1"/>
</dbReference>
<dbReference type="InterPro" id="IPR017441">
    <property type="entry name" value="Protein_kinase_ATP_BS"/>
</dbReference>
<dbReference type="InterPro" id="IPR050647">
    <property type="entry name" value="Plant_LRR-RLKs"/>
</dbReference>
<evidence type="ECO:0000256" key="14">
    <source>
        <dbReference type="ARBA" id="ARBA00022840"/>
    </source>
</evidence>
<dbReference type="SUPFAM" id="SSF56112">
    <property type="entry name" value="Protein kinase-like (PK-like)"/>
    <property type="match status" value="1"/>
</dbReference>
<dbReference type="Proteomes" id="UP000287651">
    <property type="component" value="Unassembled WGS sequence"/>
</dbReference>
<dbReference type="FunFam" id="3.80.10.10:FF:000234">
    <property type="entry name" value="Probable inactive receptor kinase RLK902"/>
    <property type="match status" value="1"/>
</dbReference>
<name>A0A426XLF9_ENSVE</name>
<dbReference type="Gene3D" id="3.80.10.10">
    <property type="entry name" value="Ribonuclease Inhibitor"/>
    <property type="match status" value="4"/>
</dbReference>
<evidence type="ECO:0000256" key="17">
    <source>
        <dbReference type="ARBA" id="ARBA00023170"/>
    </source>
</evidence>
<dbReference type="PROSITE" id="PS00108">
    <property type="entry name" value="PROTEIN_KINASE_ST"/>
    <property type="match status" value="1"/>
</dbReference>
<dbReference type="InterPro" id="IPR000719">
    <property type="entry name" value="Prot_kinase_dom"/>
</dbReference>
<dbReference type="GO" id="GO:0005886">
    <property type="term" value="C:plasma membrane"/>
    <property type="evidence" value="ECO:0007669"/>
    <property type="project" value="UniProtKB-SubCell"/>
</dbReference>
<dbReference type="InterPro" id="IPR001611">
    <property type="entry name" value="Leu-rich_rpt"/>
</dbReference>
<comment type="subcellular location">
    <subcellularLocation>
        <location evidence="1">Cell membrane</location>
        <topology evidence="1">Single-pass membrane protein</topology>
    </subcellularLocation>
</comment>
<keyword evidence="9" id="KW-0812">Transmembrane</keyword>
<dbReference type="EC" id="2.7.11.1" evidence="3"/>
<protein>
    <recommendedName>
        <fullName evidence="3">non-specific serine/threonine protein kinase</fullName>
        <ecNumber evidence="3">2.7.11.1</ecNumber>
    </recommendedName>
</protein>
<keyword evidence="14 21" id="KW-0067">ATP-binding</keyword>
<evidence type="ECO:0000256" key="20">
    <source>
        <dbReference type="ARBA" id="ARBA00048679"/>
    </source>
</evidence>
<keyword evidence="7" id="KW-0433">Leucine-rich repeat</keyword>
<dbReference type="InterPro" id="IPR008271">
    <property type="entry name" value="Ser/Thr_kinase_AS"/>
</dbReference>
<comment type="caution">
    <text evidence="24">The sequence shown here is derived from an EMBL/GenBank/DDBJ whole genome shotgun (WGS) entry which is preliminary data.</text>
</comment>
<dbReference type="GO" id="GO:0009791">
    <property type="term" value="P:post-embryonic development"/>
    <property type="evidence" value="ECO:0007669"/>
    <property type="project" value="UniProtKB-ARBA"/>
</dbReference>
<dbReference type="Pfam" id="PF00069">
    <property type="entry name" value="Pkinase"/>
    <property type="match status" value="1"/>
</dbReference>
<dbReference type="PANTHER" id="PTHR48056:SF41">
    <property type="entry name" value="RECEPTOR-LIKE PROTEIN KINASE HAIKU2"/>
    <property type="match status" value="1"/>
</dbReference>
<dbReference type="PROSITE" id="PS00107">
    <property type="entry name" value="PROTEIN_KINASE_ATP"/>
    <property type="match status" value="1"/>
</dbReference>
<evidence type="ECO:0000256" key="8">
    <source>
        <dbReference type="ARBA" id="ARBA00022679"/>
    </source>
</evidence>
<evidence type="ECO:0000256" key="19">
    <source>
        <dbReference type="ARBA" id="ARBA00047899"/>
    </source>
</evidence>
<keyword evidence="16" id="KW-0472">Membrane</keyword>
<evidence type="ECO:0000313" key="25">
    <source>
        <dbReference type="Proteomes" id="UP000287651"/>
    </source>
</evidence>
<feature type="chain" id="PRO_5019290461" description="non-specific serine/threonine protein kinase" evidence="22">
    <location>
        <begin position="23"/>
        <end position="864"/>
    </location>
</feature>
<keyword evidence="10 22" id="KW-0732">Signal</keyword>
<evidence type="ECO:0000256" key="7">
    <source>
        <dbReference type="ARBA" id="ARBA00022614"/>
    </source>
</evidence>
<evidence type="ECO:0000256" key="2">
    <source>
        <dbReference type="ARBA" id="ARBA00008684"/>
    </source>
</evidence>
<evidence type="ECO:0000256" key="4">
    <source>
        <dbReference type="ARBA" id="ARBA00022475"/>
    </source>
</evidence>
<keyword evidence="4" id="KW-1003">Cell membrane</keyword>
<evidence type="ECO:0000256" key="9">
    <source>
        <dbReference type="ARBA" id="ARBA00022692"/>
    </source>
</evidence>
<dbReference type="FunFam" id="3.80.10.10:FF:000233">
    <property type="entry name" value="Leucine-rich repeat receptor-like protein kinase TDR"/>
    <property type="match status" value="1"/>
</dbReference>
<dbReference type="GO" id="GO:0005524">
    <property type="term" value="F:ATP binding"/>
    <property type="evidence" value="ECO:0007669"/>
    <property type="project" value="UniProtKB-UniRule"/>
</dbReference>
<comment type="similarity">
    <text evidence="2">Belongs to the protein kinase superfamily. Ser/Thr protein kinase family.</text>
</comment>
<keyword evidence="6" id="KW-0597">Phosphoprotein</keyword>
<dbReference type="InterPro" id="IPR013210">
    <property type="entry name" value="LRR_N_plant-typ"/>
</dbReference>
<feature type="domain" description="Protein kinase" evidence="23">
    <location>
        <begin position="535"/>
        <end position="835"/>
    </location>
</feature>
<dbReference type="GO" id="GO:0051707">
    <property type="term" value="P:response to other organism"/>
    <property type="evidence" value="ECO:0007669"/>
    <property type="project" value="UniProtKB-ARBA"/>
</dbReference>
<reference evidence="24 25" key="1">
    <citation type="journal article" date="2014" name="Agronomy (Basel)">
        <title>A Draft Genome Sequence for Ensete ventricosum, the Drought-Tolerant Tree Against Hunger.</title>
        <authorList>
            <person name="Harrison J."/>
            <person name="Moore K.A."/>
            <person name="Paszkiewicz K."/>
            <person name="Jones T."/>
            <person name="Grant M."/>
            <person name="Ambacheew D."/>
            <person name="Muzemil S."/>
            <person name="Studholme D.J."/>
        </authorList>
    </citation>
    <scope>NUCLEOTIDE SEQUENCE [LARGE SCALE GENOMIC DNA]</scope>
</reference>
<dbReference type="Gene3D" id="3.30.200.20">
    <property type="entry name" value="Phosphorylase Kinase, domain 1"/>
    <property type="match status" value="1"/>
</dbReference>
<keyword evidence="11" id="KW-0677">Repeat</keyword>
<evidence type="ECO:0000256" key="16">
    <source>
        <dbReference type="ARBA" id="ARBA00023136"/>
    </source>
</evidence>
<proteinExistence type="inferred from homology"/>
<evidence type="ECO:0000256" key="6">
    <source>
        <dbReference type="ARBA" id="ARBA00022553"/>
    </source>
</evidence>
<evidence type="ECO:0000256" key="10">
    <source>
        <dbReference type="ARBA" id="ARBA00022729"/>
    </source>
</evidence>
<evidence type="ECO:0000313" key="24">
    <source>
        <dbReference type="EMBL" id="RRT40349.1"/>
    </source>
</evidence>
<comment type="catalytic activity">
    <reaction evidence="19">
        <text>L-threonyl-[protein] + ATP = O-phospho-L-threonyl-[protein] + ADP + H(+)</text>
        <dbReference type="Rhea" id="RHEA:46608"/>
        <dbReference type="Rhea" id="RHEA-COMP:11060"/>
        <dbReference type="Rhea" id="RHEA-COMP:11605"/>
        <dbReference type="ChEBI" id="CHEBI:15378"/>
        <dbReference type="ChEBI" id="CHEBI:30013"/>
        <dbReference type="ChEBI" id="CHEBI:30616"/>
        <dbReference type="ChEBI" id="CHEBI:61977"/>
        <dbReference type="ChEBI" id="CHEBI:456216"/>
        <dbReference type="EC" id="2.7.11.1"/>
    </reaction>
</comment>
<dbReference type="AlphaFoldDB" id="A0A426XLF9"/>
<dbReference type="GO" id="GO:0033612">
    <property type="term" value="F:receptor serine/threonine kinase binding"/>
    <property type="evidence" value="ECO:0007669"/>
    <property type="project" value="TreeGrafter"/>
</dbReference>
<evidence type="ECO:0000256" key="22">
    <source>
        <dbReference type="SAM" id="SignalP"/>
    </source>
</evidence>
<evidence type="ECO:0000256" key="12">
    <source>
        <dbReference type="ARBA" id="ARBA00022741"/>
    </source>
</evidence>
<dbReference type="PANTHER" id="PTHR48056">
    <property type="entry name" value="LRR RECEPTOR-LIKE SERINE/THREONINE-PROTEIN KINASE-RELATED"/>
    <property type="match status" value="1"/>
</dbReference>
<dbReference type="SUPFAM" id="SSF52058">
    <property type="entry name" value="L domain-like"/>
    <property type="match status" value="2"/>
</dbReference>
<keyword evidence="18" id="KW-0325">Glycoprotein</keyword>
<evidence type="ECO:0000259" key="23">
    <source>
        <dbReference type="PROSITE" id="PS50011"/>
    </source>
</evidence>
<dbReference type="Gene3D" id="1.10.510.10">
    <property type="entry name" value="Transferase(Phosphotransferase) domain 1"/>
    <property type="match status" value="1"/>
</dbReference>
<evidence type="ECO:0000256" key="3">
    <source>
        <dbReference type="ARBA" id="ARBA00012513"/>
    </source>
</evidence>
<dbReference type="InterPro" id="IPR032675">
    <property type="entry name" value="LRR_dom_sf"/>
</dbReference>
<evidence type="ECO:0000256" key="11">
    <source>
        <dbReference type="ARBA" id="ARBA00022737"/>
    </source>
</evidence>
<feature type="binding site" evidence="21">
    <location>
        <position position="563"/>
    </location>
    <ligand>
        <name>ATP</name>
        <dbReference type="ChEBI" id="CHEBI:30616"/>
    </ligand>
</feature>
<keyword evidence="13" id="KW-0418">Kinase</keyword>
<dbReference type="Pfam" id="PF00560">
    <property type="entry name" value="LRR_1"/>
    <property type="match status" value="2"/>
</dbReference>
<dbReference type="PROSITE" id="PS50011">
    <property type="entry name" value="PROTEIN_KINASE_DOM"/>
    <property type="match status" value="1"/>
</dbReference>
<dbReference type="FunFam" id="3.80.10.10:FF:000453">
    <property type="entry name" value="Leucine-rich receptor-like protein kinase family protein"/>
    <property type="match status" value="1"/>
</dbReference>
<dbReference type="GO" id="GO:0004674">
    <property type="term" value="F:protein serine/threonine kinase activity"/>
    <property type="evidence" value="ECO:0007669"/>
    <property type="project" value="UniProtKB-KW"/>
</dbReference>
<organism evidence="24 25">
    <name type="scientific">Ensete ventricosum</name>
    <name type="common">Abyssinian banana</name>
    <name type="synonym">Musa ensete</name>
    <dbReference type="NCBI Taxonomy" id="4639"/>
    <lineage>
        <taxon>Eukaryota</taxon>
        <taxon>Viridiplantae</taxon>
        <taxon>Streptophyta</taxon>
        <taxon>Embryophyta</taxon>
        <taxon>Tracheophyta</taxon>
        <taxon>Spermatophyta</taxon>
        <taxon>Magnoliopsida</taxon>
        <taxon>Liliopsida</taxon>
        <taxon>Zingiberales</taxon>
        <taxon>Musaceae</taxon>
        <taxon>Ensete</taxon>
    </lineage>
</organism>